<feature type="chain" id="PRO_5030573269" description="Secreted protein" evidence="2">
    <location>
        <begin position="22"/>
        <end position="166"/>
    </location>
</feature>
<accession>A0A7S4D429</accession>
<evidence type="ECO:0008006" key="4">
    <source>
        <dbReference type="Google" id="ProtNLM"/>
    </source>
</evidence>
<evidence type="ECO:0000256" key="1">
    <source>
        <dbReference type="SAM" id="MobiDB-lite"/>
    </source>
</evidence>
<proteinExistence type="predicted"/>
<dbReference type="EMBL" id="HBJA01074764">
    <property type="protein sequence ID" value="CAE0815072.1"/>
    <property type="molecule type" value="Transcribed_RNA"/>
</dbReference>
<keyword evidence="2" id="KW-0732">Signal</keyword>
<organism evidence="3">
    <name type="scientific">Eutreptiella gymnastica</name>
    <dbReference type="NCBI Taxonomy" id="73025"/>
    <lineage>
        <taxon>Eukaryota</taxon>
        <taxon>Discoba</taxon>
        <taxon>Euglenozoa</taxon>
        <taxon>Euglenida</taxon>
        <taxon>Spirocuta</taxon>
        <taxon>Euglenophyceae</taxon>
        <taxon>Eutreptiales</taxon>
        <taxon>Eutreptiaceae</taxon>
        <taxon>Eutreptiella</taxon>
    </lineage>
</organism>
<feature type="signal peptide" evidence="2">
    <location>
        <begin position="1"/>
        <end position="21"/>
    </location>
</feature>
<dbReference type="AlphaFoldDB" id="A0A7S4D429"/>
<name>A0A7S4D429_9EUGL</name>
<evidence type="ECO:0000256" key="2">
    <source>
        <dbReference type="SAM" id="SignalP"/>
    </source>
</evidence>
<feature type="region of interest" description="Disordered" evidence="1">
    <location>
        <begin position="48"/>
        <end position="77"/>
    </location>
</feature>
<feature type="compositionally biased region" description="Polar residues" evidence="1">
    <location>
        <begin position="57"/>
        <end position="74"/>
    </location>
</feature>
<reference evidence="3" key="1">
    <citation type="submission" date="2021-01" db="EMBL/GenBank/DDBJ databases">
        <authorList>
            <person name="Corre E."/>
            <person name="Pelletier E."/>
            <person name="Niang G."/>
            <person name="Scheremetjew M."/>
            <person name="Finn R."/>
            <person name="Kale V."/>
            <person name="Holt S."/>
            <person name="Cochrane G."/>
            <person name="Meng A."/>
            <person name="Brown T."/>
            <person name="Cohen L."/>
        </authorList>
    </citation>
    <scope>NUCLEOTIDE SEQUENCE</scope>
    <source>
        <strain evidence="3">CCMP1594</strain>
    </source>
</reference>
<protein>
    <recommendedName>
        <fullName evidence="4">Secreted protein</fullName>
    </recommendedName>
</protein>
<sequence>MWAANLRLRVGLMSTLTCSTCNSGLSLQRAPADSTARGVDDTHTCTEMHKQREEANSRSNPPNHGTRTGRGAQQQHKKWTPAAVVRSAARACRSCACVRAIAKRFVGHFAPPHTHTHTHTQAQAHTQTHSLSLSVSLLNLEATLDRPVLTTERSHPLCTVDWDVAL</sequence>
<evidence type="ECO:0000313" key="3">
    <source>
        <dbReference type="EMBL" id="CAE0815072.1"/>
    </source>
</evidence>
<gene>
    <name evidence="3" type="ORF">EGYM00163_LOCUS26229</name>
</gene>